<proteinExistence type="predicted"/>
<feature type="region of interest" description="Disordered" evidence="1">
    <location>
        <begin position="504"/>
        <end position="524"/>
    </location>
</feature>
<reference evidence="3" key="1">
    <citation type="submission" date="2014-06" db="EMBL/GenBank/DDBJ databases">
        <authorList>
            <person name="Berkman P.J."/>
        </authorList>
    </citation>
    <scope>NUCLEOTIDE SEQUENCE [LARGE SCALE GENOMIC DNA]</scope>
</reference>
<dbReference type="STRING" id="49012.A0A0F7RWT1"/>
<dbReference type="Gene3D" id="3.40.50.1820">
    <property type="entry name" value="alpha/beta hydrolase"/>
    <property type="match status" value="1"/>
</dbReference>
<dbReference type="PANTHER" id="PTHR35560">
    <property type="entry name" value="BLL0132 PROTEIN"/>
    <property type="match status" value="1"/>
</dbReference>
<dbReference type="InterPro" id="IPR029058">
    <property type="entry name" value="AB_hydrolase_fold"/>
</dbReference>
<evidence type="ECO:0000313" key="2">
    <source>
        <dbReference type="EMBL" id="CDR99167.1"/>
    </source>
</evidence>
<organism evidence="2 3">
    <name type="scientific">Sporisorium scitamineum</name>
    <dbReference type="NCBI Taxonomy" id="49012"/>
    <lineage>
        <taxon>Eukaryota</taxon>
        <taxon>Fungi</taxon>
        <taxon>Dikarya</taxon>
        <taxon>Basidiomycota</taxon>
        <taxon>Ustilaginomycotina</taxon>
        <taxon>Ustilaginomycetes</taxon>
        <taxon>Ustilaginales</taxon>
        <taxon>Ustilaginaceae</taxon>
        <taxon>Sporisorium</taxon>
    </lineage>
</organism>
<protein>
    <recommendedName>
        <fullName evidence="4">Transmembrane protein</fullName>
    </recommendedName>
</protein>
<keyword evidence="3" id="KW-1185">Reference proteome</keyword>
<name>A0A0F7RWT1_9BASI</name>
<dbReference type="EMBL" id="CCFA01000771">
    <property type="protein sequence ID" value="CDR99167.1"/>
    <property type="molecule type" value="Genomic_DNA"/>
</dbReference>
<evidence type="ECO:0008006" key="4">
    <source>
        <dbReference type="Google" id="ProtNLM"/>
    </source>
</evidence>
<dbReference type="Proteomes" id="UP000242770">
    <property type="component" value="Unassembled WGS sequence"/>
</dbReference>
<dbReference type="AlphaFoldDB" id="A0A0F7RWT1"/>
<evidence type="ECO:0000256" key="1">
    <source>
        <dbReference type="SAM" id="MobiDB-lite"/>
    </source>
</evidence>
<sequence length="724" mass="79206">MPNRPYTHFHGFRNSALKATASVLVAVLGLIAEAKNSTLLSILSLLTQTVSAELTPVRSSSSPALQQRDAFSDTDKIINEGEAHGRPPIPKGSSLVSLPITPAASVAVYWTANPNNATATNAYIMMHGKLRDGANYWTIMNSVLKAAIAANSSGAHSTSIIAAPQFYSTRFNSGQYGANQIAFADTNVWQAAEAANHPVGCNVTSFDALDALLAEFSNTARYPNMKQIAFVGHGGGGQLISRYAMAGAGLPASSNIRLRYVVGDPSSNAYFTLDRPLQDMSVANKSTCPLYNRWRYGFDRFNGTRIGGLLTPQQYFTRLATRDVRWVVGYQDTEADGDNTCMAKLQGGAARRDRNLSWWRYINTLAGTNEDLTGFPGALPGMVSWSNLTKNVLNHRLTVVFNADHNAEKVYSSMEGSSALFDDSNNVQLGWRPSGWKNVTSLNLSTSDASAGLAVTQLGTAVLAGLVSLVAASSGWKVPVTTTSSAQGVSIPLSKFDQVVSHATRSGDANASRRPQAVDTREGISTAHRVEADDSAVEAGKASKKSTLVVAPVHAADRSEEKAETTRPREVIPLTRCNKTFSGSESDNVVEWLLYVEVDLCASRRFDWVYIAYGYFTDSARYWFVSLFYPKFKHFDAITWEAFKEGLIATFPGRDPDLVLYEDFLGISFTSMSEYLGKFNTFHLLCTEIPLKLFVCHFVRNLPDEYKALRWDVERDFPKSTFDL</sequence>
<accession>A0A0F7RWT1</accession>
<gene>
    <name evidence="2" type="primary">SSCI14940.1</name>
</gene>
<dbReference type="PANTHER" id="PTHR35560:SF3">
    <property type="entry name" value="PEPTIDASE S9 PROLYL OLIGOPEPTIDASE CATALYTIC DOMAIN-CONTAINING PROTEIN"/>
    <property type="match status" value="1"/>
</dbReference>
<evidence type="ECO:0000313" key="3">
    <source>
        <dbReference type="Proteomes" id="UP000242770"/>
    </source>
</evidence>